<dbReference type="InterPro" id="IPR003439">
    <property type="entry name" value="ABC_transporter-like_ATP-bd"/>
</dbReference>
<organism evidence="7 8">
    <name type="scientific">Kribbella koreensis</name>
    <dbReference type="NCBI Taxonomy" id="57909"/>
    <lineage>
        <taxon>Bacteria</taxon>
        <taxon>Bacillati</taxon>
        <taxon>Actinomycetota</taxon>
        <taxon>Actinomycetes</taxon>
        <taxon>Propionibacteriales</taxon>
        <taxon>Kribbellaceae</taxon>
        <taxon>Kribbella</taxon>
    </lineage>
</organism>
<accession>A0ABN1QWJ5</accession>
<gene>
    <name evidence="7" type="ORF">GCM10009554_45760</name>
</gene>
<evidence type="ECO:0000256" key="1">
    <source>
        <dbReference type="ARBA" id="ARBA00005417"/>
    </source>
</evidence>
<dbReference type="InterPro" id="IPR027417">
    <property type="entry name" value="P-loop_NTPase"/>
</dbReference>
<evidence type="ECO:0000256" key="2">
    <source>
        <dbReference type="ARBA" id="ARBA00022448"/>
    </source>
</evidence>
<dbReference type="Proteomes" id="UP001500542">
    <property type="component" value="Unassembled WGS sequence"/>
</dbReference>
<dbReference type="PANTHER" id="PTHR43776:SF7">
    <property type="entry name" value="D,D-DIPEPTIDE TRANSPORT ATP-BINDING PROTEIN DDPF-RELATED"/>
    <property type="match status" value="1"/>
</dbReference>
<dbReference type="Gene3D" id="3.40.50.300">
    <property type="entry name" value="P-loop containing nucleotide triphosphate hydrolases"/>
    <property type="match status" value="2"/>
</dbReference>
<reference evidence="7 8" key="1">
    <citation type="journal article" date="2019" name="Int. J. Syst. Evol. Microbiol.">
        <title>The Global Catalogue of Microorganisms (GCM) 10K type strain sequencing project: providing services to taxonomists for standard genome sequencing and annotation.</title>
        <authorList>
            <consortium name="The Broad Institute Genomics Platform"/>
            <consortium name="The Broad Institute Genome Sequencing Center for Infectious Disease"/>
            <person name="Wu L."/>
            <person name="Ma J."/>
        </authorList>
    </citation>
    <scope>NUCLEOTIDE SEQUENCE [LARGE SCALE GENOMIC DNA]</scope>
    <source>
        <strain evidence="7 8">JCM 10977</strain>
    </source>
</reference>
<dbReference type="Pfam" id="PF00005">
    <property type="entry name" value="ABC_tran"/>
    <property type="match status" value="2"/>
</dbReference>
<keyword evidence="3" id="KW-0547">Nucleotide-binding</keyword>
<dbReference type="InterPro" id="IPR003593">
    <property type="entry name" value="AAA+_ATPase"/>
</dbReference>
<keyword evidence="4 7" id="KW-0067">ATP-binding</keyword>
<evidence type="ECO:0000256" key="5">
    <source>
        <dbReference type="SAM" id="MobiDB-lite"/>
    </source>
</evidence>
<proteinExistence type="inferred from homology"/>
<keyword evidence="2" id="KW-0813">Transport</keyword>
<evidence type="ECO:0000259" key="6">
    <source>
        <dbReference type="PROSITE" id="PS50893"/>
    </source>
</evidence>
<name>A0ABN1QWJ5_9ACTN</name>
<feature type="region of interest" description="Disordered" evidence="5">
    <location>
        <begin position="1"/>
        <end position="26"/>
    </location>
</feature>
<dbReference type="RefSeq" id="WP_343973578.1">
    <property type="nucleotide sequence ID" value="NZ_BAAAHK010000011.1"/>
</dbReference>
<comment type="caution">
    <text evidence="7">The sequence shown here is derived from an EMBL/GenBank/DDBJ whole genome shotgun (WGS) entry which is preliminary data.</text>
</comment>
<evidence type="ECO:0000256" key="4">
    <source>
        <dbReference type="ARBA" id="ARBA00022840"/>
    </source>
</evidence>
<protein>
    <submittedName>
        <fullName evidence="7">ABC transporter ATP-binding protein</fullName>
    </submittedName>
</protein>
<dbReference type="InterPro" id="IPR017871">
    <property type="entry name" value="ABC_transporter-like_CS"/>
</dbReference>
<sequence>MKGVERADRGGVESEPDGRRRGASGLERQRPVVEVVGLSAVAGGAILVDGVDFAVWAGEVTALVGASGSGKTTSALALLGEHSEGVTLSGSVEVDGRLVVDSNGVAGAAVGVRGRVVAYMPQHPGSALNPARRIGAGLNELGKLHHPGEEVVGEALRGAQLPSDRATLRRFPHQFSGGQRQRVALAQALTCRPKVLVLDEPSTGLDSITRLQLVEELKELAAAGLGILLLSHDLELVRALAHRVVVLDAGRVVGDVLPTATQLPATKGTQQRIEPLLQAMNISASLRTRGRDPILQEVDLAVPPGGCVGVVGRSGSGKTTLARCLAGLHERHAGRITLAGEDLPVLRKRTPDQTRQVQYVWQEVRGSFDERRLVDEQVARTAIRLRGVTPSKARAEAVATLARLGVSAHTAARPPSRLSGGELQRAALARALLAHPEVLICDEITTALDEHGTSLVVELLNELKTQGTALVWISHDLGLVAQVSDHVLVLDAGRVVEQGPPATVMTKPDTELTQRLVRAARIGHRPPEPPPVLTSSADTRSEPHR</sequence>
<evidence type="ECO:0000313" key="7">
    <source>
        <dbReference type="EMBL" id="GAA0948287.1"/>
    </source>
</evidence>
<dbReference type="SUPFAM" id="SSF52540">
    <property type="entry name" value="P-loop containing nucleoside triphosphate hydrolases"/>
    <property type="match status" value="2"/>
</dbReference>
<dbReference type="SMART" id="SM00382">
    <property type="entry name" value="AAA"/>
    <property type="match status" value="2"/>
</dbReference>
<dbReference type="EMBL" id="BAAAHK010000011">
    <property type="protein sequence ID" value="GAA0948287.1"/>
    <property type="molecule type" value="Genomic_DNA"/>
</dbReference>
<feature type="domain" description="ABC transporter" evidence="6">
    <location>
        <begin position="33"/>
        <end position="274"/>
    </location>
</feature>
<evidence type="ECO:0000313" key="8">
    <source>
        <dbReference type="Proteomes" id="UP001500542"/>
    </source>
</evidence>
<dbReference type="InterPro" id="IPR050319">
    <property type="entry name" value="ABC_transp_ATP-bind"/>
</dbReference>
<keyword evidence="8" id="KW-1185">Reference proteome</keyword>
<evidence type="ECO:0000256" key="3">
    <source>
        <dbReference type="ARBA" id="ARBA00022741"/>
    </source>
</evidence>
<comment type="similarity">
    <text evidence="1">Belongs to the ABC transporter superfamily.</text>
</comment>
<dbReference type="GO" id="GO:0005524">
    <property type="term" value="F:ATP binding"/>
    <property type="evidence" value="ECO:0007669"/>
    <property type="project" value="UniProtKB-KW"/>
</dbReference>
<dbReference type="CDD" id="cd03257">
    <property type="entry name" value="ABC_NikE_OppD_transporters"/>
    <property type="match status" value="1"/>
</dbReference>
<dbReference type="PROSITE" id="PS50893">
    <property type="entry name" value="ABC_TRANSPORTER_2"/>
    <property type="match status" value="2"/>
</dbReference>
<feature type="domain" description="ABC transporter" evidence="6">
    <location>
        <begin position="277"/>
        <end position="517"/>
    </location>
</feature>
<feature type="compositionally biased region" description="Basic and acidic residues" evidence="5">
    <location>
        <begin position="1"/>
        <end position="20"/>
    </location>
</feature>
<feature type="region of interest" description="Disordered" evidence="5">
    <location>
        <begin position="520"/>
        <end position="545"/>
    </location>
</feature>
<dbReference type="PANTHER" id="PTHR43776">
    <property type="entry name" value="TRANSPORT ATP-BINDING PROTEIN"/>
    <property type="match status" value="1"/>
</dbReference>
<dbReference type="PROSITE" id="PS00211">
    <property type="entry name" value="ABC_TRANSPORTER_1"/>
    <property type="match status" value="2"/>
</dbReference>